<keyword evidence="6" id="KW-1185">Reference proteome</keyword>
<accession>A0ABP9XGC7</accession>
<organism evidence="5 6">
    <name type="scientific">Deinococcus aluminii</name>
    <dbReference type="NCBI Taxonomy" id="1656885"/>
    <lineage>
        <taxon>Bacteria</taxon>
        <taxon>Thermotogati</taxon>
        <taxon>Deinococcota</taxon>
        <taxon>Deinococci</taxon>
        <taxon>Deinococcales</taxon>
        <taxon>Deinococcaceae</taxon>
        <taxon>Deinococcus</taxon>
    </lineage>
</organism>
<reference evidence="5 6" key="1">
    <citation type="submission" date="2024-02" db="EMBL/GenBank/DDBJ databases">
        <title>Deinococcus aluminii NBRC 112889.</title>
        <authorList>
            <person name="Ichikawa N."/>
            <person name="Katano-Makiyama Y."/>
            <person name="Hidaka K."/>
        </authorList>
    </citation>
    <scope>NUCLEOTIDE SEQUENCE [LARGE SCALE GENOMIC DNA]</scope>
    <source>
        <strain evidence="5 6">NBRC 112889</strain>
    </source>
</reference>
<gene>
    <name evidence="5" type="primary">tadA_2</name>
    <name evidence="5" type="ORF">Dalu01_02836</name>
</gene>
<evidence type="ECO:0000259" key="4">
    <source>
        <dbReference type="PROSITE" id="PS51747"/>
    </source>
</evidence>
<dbReference type="Gene3D" id="3.40.140.10">
    <property type="entry name" value="Cytidine Deaminase, domain 2"/>
    <property type="match status" value="1"/>
</dbReference>
<dbReference type="CDD" id="cd01285">
    <property type="entry name" value="nucleoside_deaminase"/>
    <property type="match status" value="1"/>
</dbReference>
<dbReference type="Pfam" id="PF00383">
    <property type="entry name" value="dCMP_cyt_deam_1"/>
    <property type="match status" value="1"/>
</dbReference>
<dbReference type="EMBL" id="BAABRV010000007">
    <property type="protein sequence ID" value="GAA5534425.1"/>
    <property type="molecule type" value="Genomic_DNA"/>
</dbReference>
<dbReference type="InterPro" id="IPR016193">
    <property type="entry name" value="Cytidine_deaminase-like"/>
</dbReference>
<dbReference type="Proteomes" id="UP001404956">
    <property type="component" value="Unassembled WGS sequence"/>
</dbReference>
<proteinExistence type="predicted"/>
<keyword evidence="2" id="KW-0862">Zinc</keyword>
<dbReference type="PROSITE" id="PS51747">
    <property type="entry name" value="CYT_DCMP_DEAMINASES_2"/>
    <property type="match status" value="1"/>
</dbReference>
<evidence type="ECO:0000256" key="3">
    <source>
        <dbReference type="SAM" id="MobiDB-lite"/>
    </source>
</evidence>
<feature type="domain" description="CMP/dCMP-type deaminase" evidence="4">
    <location>
        <begin position="24"/>
        <end position="142"/>
    </location>
</feature>
<dbReference type="InterPro" id="IPR002125">
    <property type="entry name" value="CMP_dCMP_dom"/>
</dbReference>
<evidence type="ECO:0000313" key="5">
    <source>
        <dbReference type="EMBL" id="GAA5534425.1"/>
    </source>
</evidence>
<comment type="caution">
    <text evidence="5">The sequence shown here is derived from an EMBL/GenBank/DDBJ whole genome shotgun (WGS) entry which is preliminary data.</text>
</comment>
<sequence>MKGEGGSGERSVEKAGDPLTTDHSPLTGGWLTALAEAWAAYLHGSYPIGAVVVDAGGAVIARGRNRLGEARGAEGGVISGHDLAHAEINALLNLTATPRPDCYGWTVLTTVEPCPQCAGAIAMSGLRAVEYAAPDPWAGCTRLLTDDPYVSRKGIRVGRAPEAVQRAALRLALVGFLEEGYSGLDRFLQAFHEYGEDLAAARKLHERGSLRELRSHGASLAQALGALDGGGA</sequence>
<keyword evidence="1" id="KW-0479">Metal-binding</keyword>
<dbReference type="PANTHER" id="PTHR11079">
    <property type="entry name" value="CYTOSINE DEAMINASE FAMILY MEMBER"/>
    <property type="match status" value="1"/>
</dbReference>
<dbReference type="PANTHER" id="PTHR11079:SF179">
    <property type="entry name" value="TRNA(ADENINE(34)) DEAMINASE, CHLOROPLASTIC"/>
    <property type="match status" value="1"/>
</dbReference>
<evidence type="ECO:0000256" key="2">
    <source>
        <dbReference type="ARBA" id="ARBA00022833"/>
    </source>
</evidence>
<evidence type="ECO:0000313" key="6">
    <source>
        <dbReference type="Proteomes" id="UP001404956"/>
    </source>
</evidence>
<name>A0ABP9XGC7_9DEIO</name>
<evidence type="ECO:0000256" key="1">
    <source>
        <dbReference type="ARBA" id="ARBA00022723"/>
    </source>
</evidence>
<dbReference type="SUPFAM" id="SSF53927">
    <property type="entry name" value="Cytidine deaminase-like"/>
    <property type="match status" value="1"/>
</dbReference>
<feature type="region of interest" description="Disordered" evidence="3">
    <location>
        <begin position="1"/>
        <end position="23"/>
    </location>
</feature>
<dbReference type="InterPro" id="IPR016192">
    <property type="entry name" value="APOBEC/CMP_deaminase_Zn-bd"/>
</dbReference>
<protein>
    <submittedName>
        <fullName evidence="5">tRNA-specific adenosine deaminase</fullName>
    </submittedName>
</protein>
<dbReference type="PROSITE" id="PS00903">
    <property type="entry name" value="CYT_DCMP_DEAMINASES_1"/>
    <property type="match status" value="1"/>
</dbReference>